<feature type="compositionally biased region" description="Low complexity" evidence="3">
    <location>
        <begin position="353"/>
        <end position="365"/>
    </location>
</feature>
<dbReference type="PANTHER" id="PTHR12815">
    <property type="entry name" value="SORTING AND ASSEMBLY MACHINERY SAMM50 PROTEIN FAMILY MEMBER"/>
    <property type="match status" value="1"/>
</dbReference>
<organism evidence="5 6">
    <name type="scientific">Saltatorellus ferox</name>
    <dbReference type="NCBI Taxonomy" id="2528018"/>
    <lineage>
        <taxon>Bacteria</taxon>
        <taxon>Pseudomonadati</taxon>
        <taxon>Planctomycetota</taxon>
        <taxon>Planctomycetia</taxon>
        <taxon>Planctomycetia incertae sedis</taxon>
        <taxon>Saltatorellus</taxon>
    </lineage>
</organism>
<keyword evidence="1" id="KW-0472">Membrane</keyword>
<dbReference type="Gene3D" id="3.10.20.310">
    <property type="entry name" value="membrane protein fhac"/>
    <property type="match status" value="1"/>
</dbReference>
<keyword evidence="2" id="KW-0812">Transmembrane</keyword>
<evidence type="ECO:0000256" key="1">
    <source>
        <dbReference type="ARBA" id="ARBA00022452"/>
    </source>
</evidence>
<evidence type="ECO:0000256" key="2">
    <source>
        <dbReference type="ARBA" id="ARBA00022692"/>
    </source>
</evidence>
<keyword evidence="4" id="KW-0732">Signal</keyword>
<gene>
    <name evidence="5" type="primary">bamA_1</name>
    <name evidence="5" type="ORF">Poly30_11000</name>
</gene>
<dbReference type="AlphaFoldDB" id="A0A518END5"/>
<evidence type="ECO:0000256" key="4">
    <source>
        <dbReference type="SAM" id="SignalP"/>
    </source>
</evidence>
<feature type="chain" id="PRO_5022035580" evidence="4">
    <location>
        <begin position="28"/>
        <end position="559"/>
    </location>
</feature>
<protein>
    <submittedName>
        <fullName evidence="5">Outer membrane protein assembly factor BamA</fullName>
    </submittedName>
</protein>
<dbReference type="Proteomes" id="UP000320390">
    <property type="component" value="Chromosome"/>
</dbReference>
<dbReference type="PANTHER" id="PTHR12815:SF18">
    <property type="entry name" value="SORTING AND ASSEMBLY MACHINERY COMPONENT 50 HOMOLOG"/>
    <property type="match status" value="1"/>
</dbReference>
<name>A0A518END5_9BACT</name>
<proteinExistence type="predicted"/>
<dbReference type="InterPro" id="IPR039910">
    <property type="entry name" value="D15-like"/>
</dbReference>
<reference evidence="5 6" key="1">
    <citation type="submission" date="2019-02" db="EMBL/GenBank/DDBJ databases">
        <title>Deep-cultivation of Planctomycetes and their phenomic and genomic characterization uncovers novel biology.</title>
        <authorList>
            <person name="Wiegand S."/>
            <person name="Jogler M."/>
            <person name="Boedeker C."/>
            <person name="Pinto D."/>
            <person name="Vollmers J."/>
            <person name="Rivas-Marin E."/>
            <person name="Kohn T."/>
            <person name="Peeters S.H."/>
            <person name="Heuer A."/>
            <person name="Rast P."/>
            <person name="Oberbeckmann S."/>
            <person name="Bunk B."/>
            <person name="Jeske O."/>
            <person name="Meyerdierks A."/>
            <person name="Storesund J.E."/>
            <person name="Kallscheuer N."/>
            <person name="Luecker S."/>
            <person name="Lage O.M."/>
            <person name="Pohl T."/>
            <person name="Merkel B.J."/>
            <person name="Hornburger P."/>
            <person name="Mueller R.-W."/>
            <person name="Bruemmer F."/>
            <person name="Labrenz M."/>
            <person name="Spormann A.M."/>
            <person name="Op den Camp H."/>
            <person name="Overmann J."/>
            <person name="Amann R."/>
            <person name="Jetten M.S.M."/>
            <person name="Mascher T."/>
            <person name="Medema M.H."/>
            <person name="Devos D.P."/>
            <person name="Kaster A.-K."/>
            <person name="Ovreas L."/>
            <person name="Rohde M."/>
            <person name="Galperin M.Y."/>
            <person name="Jogler C."/>
        </authorList>
    </citation>
    <scope>NUCLEOTIDE SEQUENCE [LARGE SCALE GENOMIC DNA]</scope>
    <source>
        <strain evidence="5 6">Poly30</strain>
    </source>
</reference>
<keyword evidence="1" id="KW-1134">Transmembrane beta strand</keyword>
<dbReference type="RefSeq" id="WP_145195040.1">
    <property type="nucleotide sequence ID" value="NZ_CP036434.1"/>
</dbReference>
<sequence length="559" mass="60920" precursor="true">MTSIVLIMPRAGSCLLAACFLAAPSWGQDAGRGETFTLGRIEIHTGDIYPEGRAESALRRLINATHWTTREAVVRREIWHRPGEVVDLRFAQELERNLRATGLFADVVVELVPSTDPNAPEGTRDLRVRTRDQLSLGLGAGASFVGDATSGNASVSESNFLGIGDRIRLSVSENDFGETVGQASYRDRYVAGTWTTADFVAGRTDQGDFFSVGFSRPFRFLEDRFSWDVRAGKTAYDQDYFFRNSTVAEVPVDLDNVQASASWRAGTRMNFWTRGLTTRYQNAQYSAARGVAAPQLRVPGDTESVFAGGTLSWANLSEFREVQYLDTIRFIQDVQVGTTAFLEAGAYFRDEASGGSAPAGDSAEGQSTQTQISTRLSHLIAPGETRFASASVAGSIRTDGGDTQAWRTDVELRAFDLTWHPHTLAFAVSYTQAEEDQGLPVQLTLGERSGLRGYPNRQLVGDQVLLLHLEDRIDLDASIRSFDFGAVIFGDAAWVGGQTFGPQSFEGPYTSAGVGLRIGSTPLLGRGVLRVDLSFPFDDVNGESFDPLFSATLGQVFTL</sequence>
<evidence type="ECO:0000313" key="5">
    <source>
        <dbReference type="EMBL" id="QDV05602.1"/>
    </source>
</evidence>
<keyword evidence="6" id="KW-1185">Reference proteome</keyword>
<feature type="region of interest" description="Disordered" evidence="3">
    <location>
        <begin position="353"/>
        <end position="372"/>
    </location>
</feature>
<evidence type="ECO:0000256" key="3">
    <source>
        <dbReference type="SAM" id="MobiDB-lite"/>
    </source>
</evidence>
<dbReference type="EMBL" id="CP036434">
    <property type="protein sequence ID" value="QDV05602.1"/>
    <property type="molecule type" value="Genomic_DNA"/>
</dbReference>
<evidence type="ECO:0000313" key="6">
    <source>
        <dbReference type="Proteomes" id="UP000320390"/>
    </source>
</evidence>
<dbReference type="Gene3D" id="2.40.160.50">
    <property type="entry name" value="membrane protein fhac: a member of the omp85/tpsb transporter family"/>
    <property type="match status" value="1"/>
</dbReference>
<feature type="signal peptide" evidence="4">
    <location>
        <begin position="1"/>
        <end position="27"/>
    </location>
</feature>
<dbReference type="OrthoDB" id="9811413at2"/>
<accession>A0A518END5</accession>